<reference evidence="2" key="2">
    <citation type="submission" date="2015-09" db="EMBL/GenBank/DDBJ databases">
        <title>Draft genome sequence of a multidrug-resistant Chryseobacterium indologenes isolate from Malaysia.</title>
        <authorList>
            <person name="Yu C.Y."/>
            <person name="Ang G.Y."/>
            <person name="Chan K.-G."/>
        </authorList>
    </citation>
    <scope>NUCLEOTIDE SEQUENCE [LARGE SCALE GENOMIC DNA]</scope>
    <source>
        <strain evidence="2">CI_885</strain>
    </source>
</reference>
<gene>
    <name evidence="1" type="ORF">AOB46_22580</name>
</gene>
<dbReference type="RefSeq" id="WP_062703640.1">
    <property type="nucleotide sequence ID" value="NZ_LJOD01000042.1"/>
</dbReference>
<name>A0A0N0ITQ7_CHRID</name>
<proteinExistence type="predicted"/>
<dbReference type="OrthoDB" id="851514at2"/>
<organism evidence="1 2">
    <name type="scientific">Chryseobacterium indologenes</name>
    <name type="common">Flavobacterium indologenes</name>
    <dbReference type="NCBI Taxonomy" id="253"/>
    <lineage>
        <taxon>Bacteria</taxon>
        <taxon>Pseudomonadati</taxon>
        <taxon>Bacteroidota</taxon>
        <taxon>Flavobacteriia</taxon>
        <taxon>Flavobacteriales</taxon>
        <taxon>Weeksellaceae</taxon>
        <taxon>Chryseobacterium group</taxon>
        <taxon>Chryseobacterium</taxon>
    </lineage>
</organism>
<evidence type="ECO:0000313" key="1">
    <source>
        <dbReference type="EMBL" id="KPE48963.1"/>
    </source>
</evidence>
<dbReference type="EMBL" id="LJOD01000042">
    <property type="protein sequence ID" value="KPE48963.1"/>
    <property type="molecule type" value="Genomic_DNA"/>
</dbReference>
<dbReference type="Proteomes" id="UP000037953">
    <property type="component" value="Unassembled WGS sequence"/>
</dbReference>
<dbReference type="AlphaFoldDB" id="A0A0N0ITQ7"/>
<dbReference type="PATRIC" id="fig|253.9.peg.3570"/>
<sequence length="170" mass="20018">MGHLNYYKNVIILIILLTLTNCSKSSTDSFNGFVENKYKKCNNSEVCLVDLKSLPFKWDKFYIFSENHFPEILTKDKISLVLGIEYDKDITLNDRLIIFTFKGKVVHEILTKYKKDNLIDSTPLLVDFYLDKETPLFFKNDNAKFIIKKDNSNYVLYWDNTDFNNNKVDP</sequence>
<protein>
    <submittedName>
        <fullName evidence="1">Uncharacterized protein</fullName>
    </submittedName>
</protein>
<evidence type="ECO:0000313" key="2">
    <source>
        <dbReference type="Proteomes" id="UP000037953"/>
    </source>
</evidence>
<comment type="caution">
    <text evidence="1">The sequence shown here is derived from an EMBL/GenBank/DDBJ whole genome shotgun (WGS) entry which is preliminary data.</text>
</comment>
<accession>A0A0N0ITQ7</accession>
<reference evidence="1 2" key="1">
    <citation type="journal article" date="2015" name="Genom Data">
        <title>Draft genome sequence of a multidrug-resistant Chryseobacterium indologenes isolate from Malaysia.</title>
        <authorList>
            <person name="Yu C.Y."/>
            <person name="Ang G.Y."/>
            <person name="Cheng H.J."/>
            <person name="Cheong Y.M."/>
            <person name="Yin W.F."/>
            <person name="Chan K.G."/>
        </authorList>
    </citation>
    <scope>NUCLEOTIDE SEQUENCE [LARGE SCALE GENOMIC DNA]</scope>
    <source>
        <strain evidence="1 2">CI_885</strain>
    </source>
</reference>